<protein>
    <recommendedName>
        <fullName evidence="2">DUF4397 domain-containing protein</fullName>
    </recommendedName>
</protein>
<keyword evidence="4" id="KW-1185">Reference proteome</keyword>
<dbReference type="InterPro" id="IPR025510">
    <property type="entry name" value="DUF4397"/>
</dbReference>
<gene>
    <name evidence="3" type="ORF">SAMN02745146_1487</name>
</gene>
<dbReference type="Proteomes" id="UP000184418">
    <property type="component" value="Unassembled WGS sequence"/>
</dbReference>
<feature type="chain" id="PRO_5012319296" description="DUF4397 domain-containing protein" evidence="1">
    <location>
        <begin position="25"/>
        <end position="249"/>
    </location>
</feature>
<dbReference type="RefSeq" id="WP_084538842.1">
    <property type="nucleotide sequence ID" value="NZ_FQYN01000002.1"/>
</dbReference>
<feature type="signal peptide" evidence="1">
    <location>
        <begin position="1"/>
        <end position="24"/>
    </location>
</feature>
<reference evidence="3 4" key="1">
    <citation type="submission" date="2016-11" db="EMBL/GenBank/DDBJ databases">
        <authorList>
            <person name="Jaros S."/>
            <person name="Januszkiewicz K."/>
            <person name="Wedrychowicz H."/>
        </authorList>
    </citation>
    <scope>NUCLEOTIDE SEQUENCE [LARGE SCALE GENOMIC DNA]</scope>
    <source>
        <strain evidence="3 4">DSM 21074</strain>
    </source>
</reference>
<dbReference type="EMBL" id="FQYN01000002">
    <property type="protein sequence ID" value="SHI71862.1"/>
    <property type="molecule type" value="Genomic_DNA"/>
</dbReference>
<feature type="domain" description="DUF4397" evidence="2">
    <location>
        <begin position="46"/>
        <end position="147"/>
    </location>
</feature>
<keyword evidence="1" id="KW-0732">Signal</keyword>
<evidence type="ECO:0000313" key="3">
    <source>
        <dbReference type="EMBL" id="SHI71862.1"/>
    </source>
</evidence>
<dbReference type="STRING" id="1121955.SAMN02745146_1487"/>
<evidence type="ECO:0000259" key="2">
    <source>
        <dbReference type="Pfam" id="PF14344"/>
    </source>
</evidence>
<name>A0A1M6DF48_9BACT</name>
<organism evidence="3 4">
    <name type="scientific">Hymenobacter daecheongensis DSM 21074</name>
    <dbReference type="NCBI Taxonomy" id="1121955"/>
    <lineage>
        <taxon>Bacteria</taxon>
        <taxon>Pseudomonadati</taxon>
        <taxon>Bacteroidota</taxon>
        <taxon>Cytophagia</taxon>
        <taxon>Cytophagales</taxon>
        <taxon>Hymenobacteraceae</taxon>
        <taxon>Hymenobacter</taxon>
    </lineage>
</organism>
<dbReference type="OrthoDB" id="9792011at2"/>
<dbReference type="AlphaFoldDB" id="A0A1M6DF48"/>
<evidence type="ECO:0000313" key="4">
    <source>
        <dbReference type="Proteomes" id="UP000184418"/>
    </source>
</evidence>
<dbReference type="PROSITE" id="PS51257">
    <property type="entry name" value="PROKAR_LIPOPROTEIN"/>
    <property type="match status" value="1"/>
</dbReference>
<dbReference type="Pfam" id="PF14344">
    <property type="entry name" value="DUF4397"/>
    <property type="match status" value="1"/>
</dbReference>
<proteinExistence type="predicted"/>
<sequence>MKTLATALRRTLVLTALPAVLAFAGCGKDDDPVVTPAPEQGRVSAFHMAASANVGVKVLVDDVDKATLTYGQNSGYQGINTGAHTLKVNVASSGANALTQALTVEKDKSYSYFAYANAPTTVAGLLIPDDLTAPSAGKAKIRFVHLGQGSLTPLKLSTTVASVADIANTETQFANASSFVEILPGSYNIAVTSGPASVVVTNVGDGSGSGTVANKTYESGKIYTVVLRGITGALVDPALQPKAVLIQNN</sequence>
<evidence type="ECO:0000256" key="1">
    <source>
        <dbReference type="SAM" id="SignalP"/>
    </source>
</evidence>
<accession>A0A1M6DF48</accession>